<dbReference type="NCBIfam" id="NF000355">
    <property type="entry name" value="ribo_prot_ABC_F"/>
    <property type="match status" value="1"/>
</dbReference>
<evidence type="ECO:0000259" key="3">
    <source>
        <dbReference type="PROSITE" id="PS50893"/>
    </source>
</evidence>
<dbReference type="EMBL" id="JAFLVR010000085">
    <property type="protein sequence ID" value="MBO0455036.1"/>
    <property type="molecule type" value="Genomic_DNA"/>
</dbReference>
<dbReference type="PANTHER" id="PTHR42855">
    <property type="entry name" value="ABC TRANSPORTER ATP-BINDING SUBUNIT"/>
    <property type="match status" value="1"/>
</dbReference>
<evidence type="ECO:0000256" key="2">
    <source>
        <dbReference type="ARBA" id="ARBA00022840"/>
    </source>
</evidence>
<keyword evidence="5" id="KW-1185">Reference proteome</keyword>
<accession>A0ABS3HNK0</accession>
<dbReference type="PANTHER" id="PTHR42855:SF2">
    <property type="entry name" value="DRUG RESISTANCE ABC TRANSPORTER,ATP-BINDING PROTEIN"/>
    <property type="match status" value="1"/>
</dbReference>
<dbReference type="Gene3D" id="3.40.50.300">
    <property type="entry name" value="P-loop containing nucleotide triphosphate hydrolases"/>
    <property type="match status" value="2"/>
</dbReference>
<dbReference type="InterPro" id="IPR003439">
    <property type="entry name" value="ABC_transporter-like_ATP-bd"/>
</dbReference>
<dbReference type="PROSITE" id="PS50893">
    <property type="entry name" value="ABC_TRANSPORTER_2"/>
    <property type="match status" value="2"/>
</dbReference>
<evidence type="ECO:0000313" key="5">
    <source>
        <dbReference type="Proteomes" id="UP000664495"/>
    </source>
</evidence>
<dbReference type="PROSITE" id="PS00211">
    <property type="entry name" value="ABC_TRANSPORTER_1"/>
    <property type="match status" value="1"/>
</dbReference>
<gene>
    <name evidence="4" type="primary">abc-f</name>
    <name evidence="4" type="ORF">JZO85_22525</name>
</gene>
<dbReference type="InterPro" id="IPR051309">
    <property type="entry name" value="ABCF_ATPase"/>
</dbReference>
<feature type="domain" description="ABC transporter" evidence="3">
    <location>
        <begin position="315"/>
        <end position="498"/>
    </location>
</feature>
<evidence type="ECO:0000313" key="4">
    <source>
        <dbReference type="EMBL" id="MBO0455036.1"/>
    </source>
</evidence>
<organism evidence="4 5">
    <name type="scientific">Candidatus Enterococcus murrayae</name>
    <dbReference type="NCBI Taxonomy" id="2815321"/>
    <lineage>
        <taxon>Bacteria</taxon>
        <taxon>Bacillati</taxon>
        <taxon>Bacillota</taxon>
        <taxon>Bacilli</taxon>
        <taxon>Lactobacillales</taxon>
        <taxon>Enterococcaceae</taxon>
        <taxon>Enterococcus</taxon>
    </lineage>
</organism>
<name>A0ABS3HNK0_9ENTE</name>
<dbReference type="SUPFAM" id="SSF52540">
    <property type="entry name" value="P-loop containing nucleoside triphosphate hydrolases"/>
    <property type="match status" value="2"/>
</dbReference>
<evidence type="ECO:0000256" key="1">
    <source>
        <dbReference type="ARBA" id="ARBA00022741"/>
    </source>
</evidence>
<dbReference type="SMART" id="SM00382">
    <property type="entry name" value="AAA"/>
    <property type="match status" value="2"/>
</dbReference>
<dbReference type="InterPro" id="IPR017871">
    <property type="entry name" value="ABC_transporter-like_CS"/>
</dbReference>
<dbReference type="Pfam" id="PF00005">
    <property type="entry name" value="ABC_tran"/>
    <property type="match status" value="2"/>
</dbReference>
<dbReference type="CDD" id="cd03221">
    <property type="entry name" value="ABCF_EF-3"/>
    <property type="match status" value="1"/>
</dbReference>
<dbReference type="InterPro" id="IPR003593">
    <property type="entry name" value="AAA+_ATPase"/>
</dbReference>
<dbReference type="InterPro" id="IPR032781">
    <property type="entry name" value="ABC_tran_Xtn"/>
</dbReference>
<protein>
    <submittedName>
        <fullName evidence="4">ABC-F type ribosomal protection protein</fullName>
    </submittedName>
</protein>
<sequence>MTNIKINHLTFGYDRLGTLLFDDAQLTIAADWKLGLVGRNGRGKTTLLNLLRGELPYQGQIVHQLEMKYFPKKINDPTQLTYFALTEEEGLEIWKIERELTLLNCDLDILWRPFSTLSGGEQTKALLALLFLDEYSFPLIDEPTNHLDIKGRQLVADYLRKKQQGYILVSHDRNFLDQAVDHILAIEKSQLILYQGNFSTYEEQKAQRDAYELAQNSKLKKEISRLQRTAREKAEWSFSREKDKTNKPKGFIDTEYRRVSPGAIGADAARMMKRSKAIVQRVEGQISEKEKLLKNIESVDALTISYEENYHRRIIQVEDLALSYFDRTLFSGKNFELLRGECLTIIGKNGSGKTSLIQALLGEFPGEITGVIQRVNGLTISRIRQNYESNQGTLEAFAEKEGLDYSQFLNNLRKLGMERQVFANRIQDMSMGQRKKVELAKSLSQTANLYIWDEPLNYLDVFNQKQILELLQRVKPTLILIEHDDYFVKKVSDKVVRL</sequence>
<keyword evidence="1" id="KW-0547">Nucleotide-binding</keyword>
<comment type="caution">
    <text evidence="4">The sequence shown here is derived from an EMBL/GenBank/DDBJ whole genome shotgun (WGS) entry which is preliminary data.</text>
</comment>
<reference evidence="4 5" key="1">
    <citation type="submission" date="2021-03" db="EMBL/GenBank/DDBJ databases">
        <title>Enterococcal diversity collection.</title>
        <authorList>
            <person name="Gilmore M.S."/>
            <person name="Schwartzman J."/>
            <person name="Van Tyne D."/>
            <person name="Martin M."/>
            <person name="Earl A.M."/>
            <person name="Manson A.L."/>
            <person name="Straub T."/>
            <person name="Salamzade R."/>
            <person name="Saavedra J."/>
            <person name="Lebreton F."/>
            <person name="Prichula J."/>
            <person name="Schaufler K."/>
            <person name="Gaca A."/>
            <person name="Sgardioli B."/>
            <person name="Wagenaar J."/>
            <person name="Strong T."/>
        </authorList>
    </citation>
    <scope>NUCLEOTIDE SEQUENCE [LARGE SCALE GENOMIC DNA]</scope>
    <source>
        <strain evidence="4 5">MJM16</strain>
    </source>
</reference>
<dbReference type="RefSeq" id="WP_207110759.1">
    <property type="nucleotide sequence ID" value="NZ_JAFLVR010000085.1"/>
</dbReference>
<dbReference type="InterPro" id="IPR027417">
    <property type="entry name" value="P-loop_NTPase"/>
</dbReference>
<dbReference type="Pfam" id="PF12848">
    <property type="entry name" value="ABC_tran_Xtn"/>
    <property type="match status" value="1"/>
</dbReference>
<keyword evidence="2" id="KW-0067">ATP-binding</keyword>
<feature type="domain" description="ABC transporter" evidence="3">
    <location>
        <begin position="4"/>
        <end position="213"/>
    </location>
</feature>
<proteinExistence type="predicted"/>
<dbReference type="Proteomes" id="UP000664495">
    <property type="component" value="Unassembled WGS sequence"/>
</dbReference>